<feature type="signal peptide" evidence="1">
    <location>
        <begin position="1"/>
        <end position="19"/>
    </location>
</feature>
<feature type="chain" id="PRO_5047051314" description="Thiol-activated cytolysin" evidence="1">
    <location>
        <begin position="20"/>
        <end position="548"/>
    </location>
</feature>
<dbReference type="PROSITE" id="PS51257">
    <property type="entry name" value="PROKAR_LIPOPROTEIN"/>
    <property type="match status" value="1"/>
</dbReference>
<protein>
    <recommendedName>
        <fullName evidence="4">Thiol-activated cytolysin</fullName>
    </recommendedName>
</protein>
<sequence length="548" mass="58625">MKKIYSILALLLLVWAVISCDKKSPEDPMPEEEVNIERHEIQGAVVMPAGSTRSVNGLTVNSPVGQMTVANGQYQITTLQNEFTTQMVTDAGGEPVLMGYSYPGQTDFTINSRSTALAMLMSTPTAYSLSAAGKRQLITEVQSDPAFAGVVQQVEYLLRGSTPLLSPSSNVLAQVLNTLFTSVANRGTATGARPIKILRSGRNFVFQNTGVGHASVVGIYKDNVLQKRVTVGPVNYIPTSLADVVRQGIGGLNPVQEEYALSGDGLFQIKIRTGKPSSVDNSAEFASAYHENLTDMSLQLLLGALPHLKGNKTCLAAVRTTMVGIIRDITSTIATPTSSSVAAFSSVVTVVTSSSVTLLQTALSCVESQAEQGKGSAFLASMKKWYTFTSTQFNTIANVGATLNVSKSIFDWYTTAPAQDTCFQVNGTTVQGTCCDDPARFALLSGGSSKVWRYVAIDGRAVAPYCGRYDTKTFTSARLMTNTIWGGDPVNCTSVNNSITVQMCGDKLGWAGQNGVIGFPYRIITLTATEFTFEAPADNGLHIFTYRP</sequence>
<keyword evidence="3" id="KW-1185">Reference proteome</keyword>
<proteinExistence type="predicted"/>
<keyword evidence="1" id="KW-0732">Signal</keyword>
<dbReference type="Proteomes" id="UP000642468">
    <property type="component" value="Unassembled WGS sequence"/>
</dbReference>
<gene>
    <name evidence="2" type="ORF">IC231_17310</name>
</gene>
<evidence type="ECO:0000313" key="2">
    <source>
        <dbReference type="EMBL" id="MBD2716809.1"/>
    </source>
</evidence>
<dbReference type="EMBL" id="JACWZZ010000004">
    <property type="protein sequence ID" value="MBD2716809.1"/>
    <property type="molecule type" value="Genomic_DNA"/>
</dbReference>
<evidence type="ECO:0000313" key="3">
    <source>
        <dbReference type="Proteomes" id="UP000642468"/>
    </source>
</evidence>
<evidence type="ECO:0000256" key="1">
    <source>
        <dbReference type="SAM" id="SignalP"/>
    </source>
</evidence>
<comment type="caution">
    <text evidence="2">The sequence shown here is derived from an EMBL/GenBank/DDBJ whole genome shotgun (WGS) entry which is preliminary data.</text>
</comment>
<organism evidence="2 3">
    <name type="scientific">Hymenobacter duratus</name>
    <dbReference type="NCBI Taxonomy" id="2771356"/>
    <lineage>
        <taxon>Bacteria</taxon>
        <taxon>Pseudomonadati</taxon>
        <taxon>Bacteroidota</taxon>
        <taxon>Cytophagia</taxon>
        <taxon>Cytophagales</taxon>
        <taxon>Hymenobacteraceae</taxon>
        <taxon>Hymenobacter</taxon>
    </lineage>
</organism>
<evidence type="ECO:0008006" key="4">
    <source>
        <dbReference type="Google" id="ProtNLM"/>
    </source>
</evidence>
<dbReference type="RefSeq" id="WP_190785741.1">
    <property type="nucleotide sequence ID" value="NZ_JACWZZ010000004.1"/>
</dbReference>
<name>A0ABR8JIX0_9BACT</name>
<reference evidence="2 3" key="1">
    <citation type="submission" date="2020-09" db="EMBL/GenBank/DDBJ databases">
        <authorList>
            <person name="Kim M.K."/>
        </authorList>
    </citation>
    <scope>NUCLEOTIDE SEQUENCE [LARGE SCALE GENOMIC DNA]</scope>
    <source>
        <strain evidence="2 3">BT646</strain>
    </source>
</reference>
<accession>A0ABR8JIX0</accession>